<feature type="domain" description="Carrier" evidence="5">
    <location>
        <begin position="1610"/>
        <end position="1684"/>
    </location>
</feature>
<feature type="compositionally biased region" description="Low complexity" evidence="4">
    <location>
        <begin position="949"/>
        <end position="960"/>
    </location>
</feature>
<dbReference type="Proteomes" id="UP000295560">
    <property type="component" value="Unassembled WGS sequence"/>
</dbReference>
<comment type="cofactor">
    <cofactor evidence="1">
        <name>pantetheine 4'-phosphate</name>
        <dbReference type="ChEBI" id="CHEBI:47942"/>
    </cofactor>
</comment>
<dbReference type="CDD" id="cd05930">
    <property type="entry name" value="A_NRPS"/>
    <property type="match status" value="1"/>
</dbReference>
<dbReference type="Pfam" id="PF00550">
    <property type="entry name" value="PP-binding"/>
    <property type="match status" value="2"/>
</dbReference>
<dbReference type="Gene3D" id="3.30.559.10">
    <property type="entry name" value="Chloramphenicol acetyltransferase-like domain"/>
    <property type="match status" value="2"/>
</dbReference>
<keyword evidence="7" id="KW-1185">Reference proteome</keyword>
<name>A0A4R1HPV6_PSEEN</name>
<dbReference type="PANTHER" id="PTHR45527">
    <property type="entry name" value="NONRIBOSOMAL PEPTIDE SYNTHETASE"/>
    <property type="match status" value="1"/>
</dbReference>
<dbReference type="InterPro" id="IPR006162">
    <property type="entry name" value="Ppantetheine_attach_site"/>
</dbReference>
<dbReference type="InterPro" id="IPR042099">
    <property type="entry name" value="ANL_N_sf"/>
</dbReference>
<dbReference type="InterPro" id="IPR045851">
    <property type="entry name" value="AMP-bd_C_sf"/>
</dbReference>
<evidence type="ECO:0000259" key="5">
    <source>
        <dbReference type="PROSITE" id="PS50075"/>
    </source>
</evidence>
<evidence type="ECO:0000256" key="3">
    <source>
        <dbReference type="ARBA" id="ARBA00022553"/>
    </source>
</evidence>
<dbReference type="SUPFAM" id="SSF52777">
    <property type="entry name" value="CoA-dependent acyltransferases"/>
    <property type="match status" value="4"/>
</dbReference>
<dbReference type="NCBIfam" id="TIGR01733">
    <property type="entry name" value="AA-adenyl-dom"/>
    <property type="match status" value="1"/>
</dbReference>
<dbReference type="SMART" id="SM00823">
    <property type="entry name" value="PKS_PP"/>
    <property type="match status" value="2"/>
</dbReference>
<feature type="domain" description="Carrier" evidence="5">
    <location>
        <begin position="962"/>
        <end position="1037"/>
    </location>
</feature>
<dbReference type="InterPro" id="IPR010071">
    <property type="entry name" value="AA_adenyl_dom"/>
</dbReference>
<keyword evidence="3" id="KW-0597">Phosphoprotein</keyword>
<dbReference type="InterPro" id="IPR020845">
    <property type="entry name" value="AMP-binding_CS"/>
</dbReference>
<feature type="region of interest" description="Disordered" evidence="4">
    <location>
        <begin position="948"/>
        <end position="967"/>
    </location>
</feature>
<dbReference type="PROSITE" id="PS50075">
    <property type="entry name" value="CARRIER"/>
    <property type="match status" value="2"/>
</dbReference>
<protein>
    <submittedName>
        <fullName evidence="6">Mycobactin peptide synthetase MbtE</fullName>
    </submittedName>
</protein>
<dbReference type="InterPro" id="IPR036736">
    <property type="entry name" value="ACP-like_sf"/>
</dbReference>
<dbReference type="PROSITE" id="PS00012">
    <property type="entry name" value="PHOSPHOPANTETHEINE"/>
    <property type="match status" value="2"/>
</dbReference>
<evidence type="ECO:0000256" key="1">
    <source>
        <dbReference type="ARBA" id="ARBA00001957"/>
    </source>
</evidence>
<dbReference type="GO" id="GO:0072330">
    <property type="term" value="P:monocarboxylic acid biosynthetic process"/>
    <property type="evidence" value="ECO:0007669"/>
    <property type="project" value="UniProtKB-ARBA"/>
</dbReference>
<dbReference type="Pfam" id="PF00501">
    <property type="entry name" value="AMP-binding"/>
    <property type="match status" value="1"/>
</dbReference>
<dbReference type="InterPro" id="IPR020806">
    <property type="entry name" value="PKS_PP-bd"/>
</dbReference>
<organism evidence="6 7">
    <name type="scientific">Pseudonocardia endophytica</name>
    <dbReference type="NCBI Taxonomy" id="401976"/>
    <lineage>
        <taxon>Bacteria</taxon>
        <taxon>Bacillati</taxon>
        <taxon>Actinomycetota</taxon>
        <taxon>Actinomycetes</taxon>
        <taxon>Pseudonocardiales</taxon>
        <taxon>Pseudonocardiaceae</taxon>
        <taxon>Pseudonocardia</taxon>
    </lineage>
</organism>
<feature type="region of interest" description="Disordered" evidence="4">
    <location>
        <begin position="1590"/>
        <end position="1610"/>
    </location>
</feature>
<dbReference type="InterPro" id="IPR009081">
    <property type="entry name" value="PP-bd_ACP"/>
</dbReference>
<dbReference type="Pfam" id="PF00668">
    <property type="entry name" value="Condensation"/>
    <property type="match status" value="2"/>
</dbReference>
<dbReference type="Gene3D" id="3.30.300.30">
    <property type="match status" value="2"/>
</dbReference>
<dbReference type="SUPFAM" id="SSF47336">
    <property type="entry name" value="ACP-like"/>
    <property type="match status" value="2"/>
</dbReference>
<dbReference type="InterPro" id="IPR023213">
    <property type="entry name" value="CAT-like_dom_sf"/>
</dbReference>
<evidence type="ECO:0000313" key="7">
    <source>
        <dbReference type="Proteomes" id="UP000295560"/>
    </source>
</evidence>
<sequence>MTSVTGSEAGRTARSERLAALRSRLASGDPAAPAGAEGTSEGTGEATAAQLRLWLVHETDPTGAALNVALAARVGAGVPVARFRAALDAVVARHPALRTRVQATDDGDLRATADLPAHCPVTVAGAEEDLVAAGERAVRTPIDVAAEHPLRVVVQERDGEVTGFVLAVHHLAWDDGCWQPFFDDLAAAYEGRALAPGPDPAVVAARIAPSGTERDRQRAYWREALRDARMRALPGAVDGAPPGPNAAHEIALPEPVGTGLAEAAARLRASPFAVLLTAFRAALRSTPGPLVVAVPVLRRDQQAARDCVAYLGNTLAFPCRLPADATGREAVRAVADDLLGALAHADLDFAEQIRMAGRTGAGGGVEVGATVESTDVTLSLGGVPAEFLPVRSGISHFPLMLIARDDGDARWTLRFEHLAELVDARTVAGLAEATVSYVDAIVSDPDAVLVATARRRDAAPSDRPTAVDLIAAQVARVPDAPAVTAGGRTRTHAELWASAGAVAAALRARGVGTESVVATVLRRSPDAVAATLGVLRSGAAVTEVNPDLPTARVGRLLASAGAALVLTDRAVRDEHAAVIGDDHLVVDALTGAAEGDLPAPHPDAIACVIHTSGSTGTPKPVALSHAALGDHLRWFLPTHFDSGTPRWLQTSAPGFDIALGEVLCTLAAGGEVIVAPPGVERDPDAFVDAIEDSDANIVHAVPTLLEHVLRSAQDKALPELGMLSWIPVGGEPFPGGLADRFTAAFGGIGLSNFYGPTETTICVTGTRIHGRQGDRTVGLGGPKTGTDLHVLDERLEPVPDGAVGELYVRGDSVARGYHGRPAATAERFVPAAGGTRRYRTGDLVRRSRSGIEFVGRVDDQVKIRGIRVEPGEIEAALRERPEVRQAAVVIAGDEIAGYVTLQGGGTDPDAGERIRRGVAETLPGALVPAHVTVLDAFPATAHGKIDRSALPAPLRPAAPEGPDEPEDQRAVTAIFTDVLGRDDVTARDSFFALGGHSLLIMKVVAAVRDRLGVRISVRDLFDAPTPAGLAARIAGSSAVPEEPVAPDVPATRPEHPPLTAAQRRIWVIDQMSGPSATYDVPLAVELTGPLDADRLAGAVADLCDRHEVLRTRYPERDGVGWQDVTAGPPVVERLDVTPDRLDETVARLGSVVFDLTRDVPVRVTLLRVGAEHHVLVLVVHHIACDDRTARILVDELAELYAARVDGSASPASPEAQLVDLALAERAVAELPSTVERRARQAAFWRDALADPPAVTAVSADRSRPAEPTDDGGLVTFRLDRELRGGVERLAAATDSTAFLVLQTALATLLAGRGAGPDVLLGTPCSTRPPGDRTPGLFVNMIVLRTDLSGAPTFRTALGRAREFAAGAYEHADLSFERILDAAGVDRSGTAHPLFGQIVQLREEPAGTVVRGGASWAVRPQVGATAKYDLAWDLEPDPDGGYRGEVVFRRDLYDERTVTGLAESLCAVVTAAVADPDAPLAEAIDAAADGSGVDSGAGAEAPWVDDVSGVDTDAIAEALRELSEVDDVVVVAVDGGRARGLVAYVTPSDPSTPDPAEVEAAVRRAAAQRLPAQLVPGAVAVLDELPRTASGDVDTADLPPPAKITTGTFDPPGTDAERALAELFGSVLGVDNVGRGDSFFALGGDSIMSIQIASRARGRGYPISAQLVFRNPTVEALAVAAVEAADSGAELVTAPSAPMSASGLDADTLLALLGETPDARSGR</sequence>
<dbReference type="Pfam" id="PF13193">
    <property type="entry name" value="AMP-binding_C"/>
    <property type="match status" value="2"/>
</dbReference>
<dbReference type="Gene3D" id="1.10.1200.10">
    <property type="entry name" value="ACP-like"/>
    <property type="match status" value="2"/>
</dbReference>
<gene>
    <name evidence="6" type="ORF">EV378_0368</name>
</gene>
<dbReference type="GO" id="GO:0031177">
    <property type="term" value="F:phosphopantetheine binding"/>
    <property type="evidence" value="ECO:0007669"/>
    <property type="project" value="InterPro"/>
</dbReference>
<evidence type="ECO:0000313" key="6">
    <source>
        <dbReference type="EMBL" id="TCK24594.1"/>
    </source>
</evidence>
<dbReference type="GO" id="GO:0008610">
    <property type="term" value="P:lipid biosynthetic process"/>
    <property type="evidence" value="ECO:0007669"/>
    <property type="project" value="UniProtKB-ARBA"/>
</dbReference>
<dbReference type="InterPro" id="IPR001242">
    <property type="entry name" value="Condensation_dom"/>
</dbReference>
<reference evidence="6 7" key="1">
    <citation type="submission" date="2019-03" db="EMBL/GenBank/DDBJ databases">
        <title>Sequencing the genomes of 1000 actinobacteria strains.</title>
        <authorList>
            <person name="Klenk H.-P."/>
        </authorList>
    </citation>
    <scope>NUCLEOTIDE SEQUENCE [LARGE SCALE GENOMIC DNA]</scope>
    <source>
        <strain evidence="6 7">DSM 44969</strain>
    </source>
</reference>
<comment type="caution">
    <text evidence="6">The sequence shown here is derived from an EMBL/GenBank/DDBJ whole genome shotgun (WGS) entry which is preliminary data.</text>
</comment>
<dbReference type="PANTHER" id="PTHR45527:SF1">
    <property type="entry name" value="FATTY ACID SYNTHASE"/>
    <property type="match status" value="1"/>
</dbReference>
<dbReference type="Gene3D" id="3.30.559.30">
    <property type="entry name" value="Nonribosomal peptide synthetase, condensation domain"/>
    <property type="match status" value="2"/>
</dbReference>
<dbReference type="GO" id="GO:0003824">
    <property type="term" value="F:catalytic activity"/>
    <property type="evidence" value="ECO:0007669"/>
    <property type="project" value="InterPro"/>
</dbReference>
<dbReference type="PROSITE" id="PS00455">
    <property type="entry name" value="AMP_BINDING"/>
    <property type="match status" value="1"/>
</dbReference>
<dbReference type="InterPro" id="IPR025110">
    <property type="entry name" value="AMP-bd_C"/>
</dbReference>
<dbReference type="GO" id="GO:0044550">
    <property type="term" value="P:secondary metabolite biosynthetic process"/>
    <property type="evidence" value="ECO:0007669"/>
    <property type="project" value="TreeGrafter"/>
</dbReference>
<dbReference type="SUPFAM" id="SSF56801">
    <property type="entry name" value="Acetyl-CoA synthetase-like"/>
    <property type="match status" value="2"/>
</dbReference>
<accession>A0A4R1HPV6</accession>
<dbReference type="Gene3D" id="3.40.50.12780">
    <property type="entry name" value="N-terminal domain of ligase-like"/>
    <property type="match status" value="1"/>
</dbReference>
<evidence type="ECO:0000256" key="4">
    <source>
        <dbReference type="SAM" id="MobiDB-lite"/>
    </source>
</evidence>
<dbReference type="EMBL" id="SMFZ01000001">
    <property type="protein sequence ID" value="TCK24594.1"/>
    <property type="molecule type" value="Genomic_DNA"/>
</dbReference>
<evidence type="ECO:0000256" key="2">
    <source>
        <dbReference type="ARBA" id="ARBA00022450"/>
    </source>
</evidence>
<dbReference type="InterPro" id="IPR000873">
    <property type="entry name" value="AMP-dep_synth/lig_dom"/>
</dbReference>
<proteinExistence type="predicted"/>
<dbReference type="FunFam" id="1.10.1200.10:FF:000016">
    <property type="entry name" value="Non-ribosomal peptide synthase"/>
    <property type="match status" value="1"/>
</dbReference>
<dbReference type="GO" id="GO:0005737">
    <property type="term" value="C:cytoplasm"/>
    <property type="evidence" value="ECO:0007669"/>
    <property type="project" value="TreeGrafter"/>
</dbReference>
<dbReference type="GO" id="GO:0043041">
    <property type="term" value="P:amino acid activation for nonribosomal peptide biosynthetic process"/>
    <property type="evidence" value="ECO:0007669"/>
    <property type="project" value="TreeGrafter"/>
</dbReference>
<feature type="region of interest" description="Disordered" evidence="4">
    <location>
        <begin position="24"/>
        <end position="44"/>
    </location>
</feature>
<keyword evidence="2" id="KW-0596">Phosphopantetheine</keyword>